<sequence length="182" mass="21211">MADNDAMQQRMKEIEANSELRLLRSENNDVPLADDNRHIQQYLVYTDFQFDNKMQKTNSIFVYTPWMNLDSQGRTRTDFQNQLLFEYNGWEKKVHITVLETLGSASQLAFFDYQNHGLAQLSLRALIRLAQRMDVTTIDAALSSFDGEDDFKRIKNLFTKVGFTVADENKDLGIAKFIYQFD</sequence>
<reference evidence="1 2" key="1">
    <citation type="journal article" date="2015" name="Genome Announc.">
        <title>Expanding the biotechnology potential of lactobacilli through comparative genomics of 213 strains and associated genera.</title>
        <authorList>
            <person name="Sun Z."/>
            <person name="Harris H.M."/>
            <person name="McCann A."/>
            <person name="Guo C."/>
            <person name="Argimon S."/>
            <person name="Zhang W."/>
            <person name="Yang X."/>
            <person name="Jeffery I.B."/>
            <person name="Cooney J.C."/>
            <person name="Kagawa T.F."/>
            <person name="Liu W."/>
            <person name="Song Y."/>
            <person name="Salvetti E."/>
            <person name="Wrobel A."/>
            <person name="Rasinkangas P."/>
            <person name="Parkhill J."/>
            <person name="Rea M.C."/>
            <person name="O'Sullivan O."/>
            <person name="Ritari J."/>
            <person name="Douillard F.P."/>
            <person name="Paul Ross R."/>
            <person name="Yang R."/>
            <person name="Briner A.E."/>
            <person name="Felis G.E."/>
            <person name="de Vos W.M."/>
            <person name="Barrangou R."/>
            <person name="Klaenhammer T.R."/>
            <person name="Caufield P.W."/>
            <person name="Cui Y."/>
            <person name="Zhang H."/>
            <person name="O'Toole P.W."/>
        </authorList>
    </citation>
    <scope>NUCLEOTIDE SEQUENCE [LARGE SCALE GENOMIC DNA]</scope>
    <source>
        <strain evidence="1 2">DSM 20335</strain>
    </source>
</reference>
<dbReference type="STRING" id="1423738.FC84_GL000232"/>
<dbReference type="AlphaFoldDB" id="A0A0R2BKJ7"/>
<proteinExistence type="predicted"/>
<name>A0A0R2BKJ7_9LACO</name>
<evidence type="ECO:0000313" key="1">
    <source>
        <dbReference type="EMBL" id="KRM79074.1"/>
    </source>
</evidence>
<accession>A0A0R2BKJ7</accession>
<protein>
    <recommendedName>
        <fullName evidence="3">N-acetyltransferase domain-containing protein</fullName>
    </recommendedName>
</protein>
<dbReference type="OrthoDB" id="2308758at2"/>
<comment type="caution">
    <text evidence="1">The sequence shown here is derived from an EMBL/GenBank/DDBJ whole genome shotgun (WGS) entry which is preliminary data.</text>
</comment>
<evidence type="ECO:0000313" key="2">
    <source>
        <dbReference type="Proteomes" id="UP000051813"/>
    </source>
</evidence>
<keyword evidence="2" id="KW-1185">Reference proteome</keyword>
<dbReference type="RefSeq" id="WP_057756656.1">
    <property type="nucleotide sequence ID" value="NZ_AYYK01000008.1"/>
</dbReference>
<evidence type="ECO:0008006" key="3">
    <source>
        <dbReference type="Google" id="ProtNLM"/>
    </source>
</evidence>
<gene>
    <name evidence="1" type="ORF">FC84_GL000232</name>
</gene>
<dbReference type="PATRIC" id="fig|1423738.3.peg.233"/>
<dbReference type="Proteomes" id="UP000051813">
    <property type="component" value="Unassembled WGS sequence"/>
</dbReference>
<organism evidence="1 2">
    <name type="scientific">Lapidilactobacillus dextrinicus DSM 20335</name>
    <dbReference type="NCBI Taxonomy" id="1423738"/>
    <lineage>
        <taxon>Bacteria</taxon>
        <taxon>Bacillati</taxon>
        <taxon>Bacillota</taxon>
        <taxon>Bacilli</taxon>
        <taxon>Lactobacillales</taxon>
        <taxon>Lactobacillaceae</taxon>
        <taxon>Lapidilactobacillus</taxon>
    </lineage>
</organism>
<dbReference type="EMBL" id="AYYK01000008">
    <property type="protein sequence ID" value="KRM79074.1"/>
    <property type="molecule type" value="Genomic_DNA"/>
</dbReference>